<dbReference type="PANTHER" id="PTHR38445">
    <property type="entry name" value="HTH-TYPE TRANSCRIPTIONAL REPRESSOR YTRA"/>
    <property type="match status" value="1"/>
</dbReference>
<dbReference type="SUPFAM" id="SSF46785">
    <property type="entry name" value="Winged helix' DNA-binding domain"/>
    <property type="match status" value="1"/>
</dbReference>
<dbReference type="GO" id="GO:0003700">
    <property type="term" value="F:DNA-binding transcription factor activity"/>
    <property type="evidence" value="ECO:0007669"/>
    <property type="project" value="InterPro"/>
</dbReference>
<dbReference type="CDD" id="cd07377">
    <property type="entry name" value="WHTH_GntR"/>
    <property type="match status" value="1"/>
</dbReference>
<dbReference type="InterPro" id="IPR000524">
    <property type="entry name" value="Tscrpt_reg_HTH_GntR"/>
</dbReference>
<dbReference type="PROSITE" id="PS50949">
    <property type="entry name" value="HTH_GNTR"/>
    <property type="match status" value="1"/>
</dbReference>
<dbReference type="Gene3D" id="1.10.10.10">
    <property type="entry name" value="Winged helix-like DNA-binding domain superfamily/Winged helix DNA-binding domain"/>
    <property type="match status" value="1"/>
</dbReference>
<dbReference type="InterPro" id="IPR036388">
    <property type="entry name" value="WH-like_DNA-bd_sf"/>
</dbReference>
<evidence type="ECO:0000256" key="2">
    <source>
        <dbReference type="ARBA" id="ARBA00023125"/>
    </source>
</evidence>
<evidence type="ECO:0000313" key="5">
    <source>
        <dbReference type="EMBL" id="QEG33958.1"/>
    </source>
</evidence>
<keyword evidence="6" id="KW-1185">Reference proteome</keyword>
<dbReference type="RefSeq" id="WP_148072660.1">
    <property type="nucleotide sequence ID" value="NZ_CP042913.1"/>
</dbReference>
<keyword evidence="3" id="KW-0804">Transcription</keyword>
<keyword evidence="1" id="KW-0805">Transcription regulation</keyword>
<sequence>MFLHIETDNGLAVYDQIVRQVKFAVADGTLSAGDMVSSVRELAKELAINPNTVARAYRQLQDDGVLTQVRGTGLIVENGARRSCVTERKRLIKARLRDVLVEAHQSGLNEPQIQELIQGELQAARRQSEK</sequence>
<dbReference type="GO" id="GO:0003677">
    <property type="term" value="F:DNA binding"/>
    <property type="evidence" value="ECO:0007669"/>
    <property type="project" value="UniProtKB-KW"/>
</dbReference>
<organism evidence="5 6">
    <name type="scientific">Bythopirellula goksoeyrii</name>
    <dbReference type="NCBI Taxonomy" id="1400387"/>
    <lineage>
        <taxon>Bacteria</taxon>
        <taxon>Pseudomonadati</taxon>
        <taxon>Planctomycetota</taxon>
        <taxon>Planctomycetia</taxon>
        <taxon>Pirellulales</taxon>
        <taxon>Lacipirellulaceae</taxon>
        <taxon>Bythopirellula</taxon>
    </lineage>
</organism>
<name>A0A5B9Q4K5_9BACT</name>
<dbReference type="EMBL" id="CP042913">
    <property type="protein sequence ID" value="QEG33958.1"/>
    <property type="molecule type" value="Genomic_DNA"/>
</dbReference>
<keyword evidence="2" id="KW-0238">DNA-binding</keyword>
<gene>
    <name evidence="5" type="primary">ytrA_1</name>
    <name evidence="5" type="ORF">Pr1d_12290</name>
</gene>
<proteinExistence type="predicted"/>
<dbReference type="KEGG" id="bgok:Pr1d_12290"/>
<dbReference type="AlphaFoldDB" id="A0A5B9Q4K5"/>
<dbReference type="SMART" id="SM00345">
    <property type="entry name" value="HTH_GNTR"/>
    <property type="match status" value="1"/>
</dbReference>
<dbReference type="PANTHER" id="PTHR38445:SF7">
    <property type="entry name" value="GNTR-FAMILY TRANSCRIPTIONAL REGULATOR"/>
    <property type="match status" value="1"/>
</dbReference>
<reference evidence="5 6" key="1">
    <citation type="submission" date="2019-08" db="EMBL/GenBank/DDBJ databases">
        <title>Deep-cultivation of Planctomycetes and their phenomic and genomic characterization uncovers novel biology.</title>
        <authorList>
            <person name="Wiegand S."/>
            <person name="Jogler M."/>
            <person name="Boedeker C."/>
            <person name="Pinto D."/>
            <person name="Vollmers J."/>
            <person name="Rivas-Marin E."/>
            <person name="Kohn T."/>
            <person name="Peeters S.H."/>
            <person name="Heuer A."/>
            <person name="Rast P."/>
            <person name="Oberbeckmann S."/>
            <person name="Bunk B."/>
            <person name="Jeske O."/>
            <person name="Meyerdierks A."/>
            <person name="Storesund J.E."/>
            <person name="Kallscheuer N."/>
            <person name="Luecker S."/>
            <person name="Lage O.M."/>
            <person name="Pohl T."/>
            <person name="Merkel B.J."/>
            <person name="Hornburger P."/>
            <person name="Mueller R.-W."/>
            <person name="Bruemmer F."/>
            <person name="Labrenz M."/>
            <person name="Spormann A.M."/>
            <person name="Op den Camp H."/>
            <person name="Overmann J."/>
            <person name="Amann R."/>
            <person name="Jetten M.S.M."/>
            <person name="Mascher T."/>
            <person name="Medema M.H."/>
            <person name="Devos D.P."/>
            <person name="Kaster A.-K."/>
            <person name="Ovreas L."/>
            <person name="Rohde M."/>
            <person name="Galperin M.Y."/>
            <person name="Jogler C."/>
        </authorList>
    </citation>
    <scope>NUCLEOTIDE SEQUENCE [LARGE SCALE GENOMIC DNA]</scope>
    <source>
        <strain evidence="5 6">Pr1d</strain>
    </source>
</reference>
<dbReference type="Pfam" id="PF00392">
    <property type="entry name" value="GntR"/>
    <property type="match status" value="1"/>
</dbReference>
<dbReference type="InterPro" id="IPR036390">
    <property type="entry name" value="WH_DNA-bd_sf"/>
</dbReference>
<protein>
    <submittedName>
        <fullName evidence="5">HTH-type transcriptional repressor YtrA</fullName>
    </submittedName>
</protein>
<evidence type="ECO:0000313" key="6">
    <source>
        <dbReference type="Proteomes" id="UP000323917"/>
    </source>
</evidence>
<accession>A0A5B9Q4K5</accession>
<evidence type="ECO:0000256" key="1">
    <source>
        <dbReference type="ARBA" id="ARBA00023015"/>
    </source>
</evidence>
<feature type="domain" description="HTH gntR-type" evidence="4">
    <location>
        <begin position="11"/>
        <end position="79"/>
    </location>
</feature>
<evidence type="ECO:0000259" key="4">
    <source>
        <dbReference type="PROSITE" id="PS50949"/>
    </source>
</evidence>
<evidence type="ECO:0000256" key="3">
    <source>
        <dbReference type="ARBA" id="ARBA00023163"/>
    </source>
</evidence>
<dbReference type="OrthoDB" id="9801546at2"/>
<dbReference type="Proteomes" id="UP000323917">
    <property type="component" value="Chromosome"/>
</dbReference>